<name>A0A367IPX6_RHIAZ</name>
<proteinExistence type="predicted"/>
<reference evidence="1 2" key="1">
    <citation type="journal article" date="2018" name="G3 (Bethesda)">
        <title>Phylogenetic and Phylogenomic Definition of Rhizopus Species.</title>
        <authorList>
            <person name="Gryganskyi A.P."/>
            <person name="Golan J."/>
            <person name="Dolatabadi S."/>
            <person name="Mondo S."/>
            <person name="Robb S."/>
            <person name="Idnurm A."/>
            <person name="Muszewska A."/>
            <person name="Steczkiewicz K."/>
            <person name="Masonjones S."/>
            <person name="Liao H.L."/>
            <person name="Gajdeczka M.T."/>
            <person name="Anike F."/>
            <person name="Vuek A."/>
            <person name="Anishchenko I.M."/>
            <person name="Voigt K."/>
            <person name="de Hoog G.S."/>
            <person name="Smith M.E."/>
            <person name="Heitman J."/>
            <person name="Vilgalys R."/>
            <person name="Stajich J.E."/>
        </authorList>
    </citation>
    <scope>NUCLEOTIDE SEQUENCE [LARGE SCALE GENOMIC DNA]</scope>
    <source>
        <strain evidence="1 2">CBS 357.93</strain>
    </source>
</reference>
<comment type="caution">
    <text evidence="1">The sequence shown here is derived from an EMBL/GenBank/DDBJ whole genome shotgun (WGS) entry which is preliminary data.</text>
</comment>
<gene>
    <name evidence="1" type="ORF">CU097_003214</name>
</gene>
<evidence type="ECO:0000313" key="2">
    <source>
        <dbReference type="Proteomes" id="UP000252139"/>
    </source>
</evidence>
<sequence length="74" mass="9125">FFFINELKKSEFFDIQKHARKEFYMQVFMAFVQQKKKVPARTPKSKEFRDLIEKYLEEYRQLSSYAPAELKYSQ</sequence>
<organism evidence="1 2">
    <name type="scientific">Rhizopus azygosporus</name>
    <name type="common">Rhizopus microsporus var. azygosporus</name>
    <dbReference type="NCBI Taxonomy" id="86630"/>
    <lineage>
        <taxon>Eukaryota</taxon>
        <taxon>Fungi</taxon>
        <taxon>Fungi incertae sedis</taxon>
        <taxon>Mucoromycota</taxon>
        <taxon>Mucoromycotina</taxon>
        <taxon>Mucoromycetes</taxon>
        <taxon>Mucorales</taxon>
        <taxon>Mucorineae</taxon>
        <taxon>Rhizopodaceae</taxon>
        <taxon>Rhizopus</taxon>
    </lineage>
</organism>
<evidence type="ECO:0000313" key="1">
    <source>
        <dbReference type="EMBL" id="RCH79747.1"/>
    </source>
</evidence>
<dbReference type="Proteomes" id="UP000252139">
    <property type="component" value="Unassembled WGS sequence"/>
</dbReference>
<keyword evidence="2" id="KW-1185">Reference proteome</keyword>
<feature type="non-terminal residue" evidence="1">
    <location>
        <position position="1"/>
    </location>
</feature>
<accession>A0A367IPX6</accession>
<dbReference type="AlphaFoldDB" id="A0A367IPX6"/>
<dbReference type="EMBL" id="PJQL01004308">
    <property type="protein sequence ID" value="RCH79747.1"/>
    <property type="molecule type" value="Genomic_DNA"/>
</dbReference>
<protein>
    <submittedName>
        <fullName evidence="1">Uncharacterized protein</fullName>
    </submittedName>
</protein>
<dbReference type="OrthoDB" id="2287075at2759"/>